<dbReference type="SUPFAM" id="SSF46785">
    <property type="entry name" value="Winged helix' DNA-binding domain"/>
    <property type="match status" value="1"/>
</dbReference>
<feature type="compositionally biased region" description="Polar residues" evidence="5">
    <location>
        <begin position="568"/>
        <end position="578"/>
    </location>
</feature>
<feature type="compositionally biased region" description="Low complexity" evidence="5">
    <location>
        <begin position="201"/>
        <end position="213"/>
    </location>
</feature>
<feature type="DNA-binding region" description="Fork-head" evidence="4">
    <location>
        <begin position="220"/>
        <end position="314"/>
    </location>
</feature>
<dbReference type="EMBL" id="HF935675">
    <property type="protein sequence ID" value="CCX12095.1"/>
    <property type="molecule type" value="Genomic_DNA"/>
</dbReference>
<dbReference type="Proteomes" id="UP000018144">
    <property type="component" value="Unassembled WGS sequence"/>
</dbReference>
<dbReference type="GO" id="GO:0000978">
    <property type="term" value="F:RNA polymerase II cis-regulatory region sequence-specific DNA binding"/>
    <property type="evidence" value="ECO:0007669"/>
    <property type="project" value="UniProtKB-ARBA"/>
</dbReference>
<evidence type="ECO:0000313" key="7">
    <source>
        <dbReference type="EMBL" id="CCX12095.1"/>
    </source>
</evidence>
<dbReference type="InterPro" id="IPR001766">
    <property type="entry name" value="Fork_head_dom"/>
</dbReference>
<evidence type="ECO:0000256" key="2">
    <source>
        <dbReference type="ARBA" id="ARBA00023125"/>
    </source>
</evidence>
<dbReference type="InterPro" id="IPR036388">
    <property type="entry name" value="WH-like_DNA-bd_sf"/>
</dbReference>
<keyword evidence="2 4" id="KW-0238">DNA-binding</keyword>
<feature type="compositionally biased region" description="Basic residues" evidence="5">
    <location>
        <begin position="82"/>
        <end position="91"/>
    </location>
</feature>
<feature type="compositionally biased region" description="Low complexity" evidence="5">
    <location>
        <begin position="413"/>
        <end position="453"/>
    </location>
</feature>
<dbReference type="PROSITE" id="PS00658">
    <property type="entry name" value="FORK_HEAD_2"/>
    <property type="match status" value="1"/>
</dbReference>
<protein>
    <submittedName>
        <fullName evidence="7">Similar to Forkhead protein sep1 acc. no. O43058</fullName>
    </submittedName>
</protein>
<feature type="region of interest" description="Disordered" evidence="5">
    <location>
        <begin position="556"/>
        <end position="578"/>
    </location>
</feature>
<sequence length="679" mass="73630">MAATRSAQAPMTIHQDVLGPFSQTSPSPPPAKNNSAVPETTAAARERAPSSASDSRPLRPSSGNLQSIMLTPPIVGTSTSPFKRKHRHHSKTNSVPKGVFANSFERISMPPPSLDAFTTDSPMKKPPTTLFDTTPMTPLPRKQTAALFTQFQASKAMAEKENFGHMDGKMPRTTGGSRRVLMEAAPIKEKRPLKDKSRHSAATPDPDTWTPPAIVDDGKKPPYSYATLIGMAILRASNRRLTLAQIYKWIGDSFQYYRTSNNGWQNSIRHNLSLNKAFVKQERPKDDPGKGNYWIIQKGCEQQFMKVKNSRRSAASTKKAAAAAALSSPASSPASKLPASATPSKRSAISATNEAEAAADRDAEAEIDPDLPAHPESTDTISDPAISSISSDATRSASPHQEDDDIFRPSPSPQQMCSSPPLTRAELAAESSASALARREITPPTQTAASSSTFRKRKLSSINDSGYFSSLDSSALRPTVADDKPRIKRGRAEEDIARIRQPIFESPTRRSSLAATGILDTHFTPVAGTFSHPAMTDNWIPSSPPQSHYSHSLLPPLTPATTLRPQKTPRSVSPNTNLRLHRDSIRQLVKSPSRDVGILDDNPWGSTLATLAGFHQFGRDLSEDIGVSRDAGFAMGMGMGMGRGEEFGGELMMPGDWGNGDIFWGEEAERERESVMAGW</sequence>
<keyword evidence="8" id="KW-1185">Reference proteome</keyword>
<evidence type="ECO:0000259" key="6">
    <source>
        <dbReference type="PROSITE" id="PS50039"/>
    </source>
</evidence>
<proteinExistence type="predicted"/>
<dbReference type="CDD" id="cd00059">
    <property type="entry name" value="FH_FOX"/>
    <property type="match status" value="1"/>
</dbReference>
<dbReference type="GO" id="GO:0005634">
    <property type="term" value="C:nucleus"/>
    <property type="evidence" value="ECO:0007669"/>
    <property type="project" value="UniProtKB-SubCell"/>
</dbReference>
<feature type="compositionally biased region" description="Low complexity" evidence="5">
    <location>
        <begin position="378"/>
        <end position="398"/>
    </location>
</feature>
<keyword evidence="3 4" id="KW-0539">Nucleus</keyword>
<feature type="region of interest" description="Disordered" evidence="5">
    <location>
        <begin position="190"/>
        <end position="215"/>
    </location>
</feature>
<evidence type="ECO:0000256" key="1">
    <source>
        <dbReference type="ARBA" id="ARBA00004123"/>
    </source>
</evidence>
<evidence type="ECO:0000313" key="8">
    <source>
        <dbReference type="Proteomes" id="UP000018144"/>
    </source>
</evidence>
<dbReference type="PRINTS" id="PR00053">
    <property type="entry name" value="FORKHEAD"/>
</dbReference>
<dbReference type="FunFam" id="1.10.10.10:FF:000260">
    <property type="entry name" value="Forkhead transcription factor (Sep1)"/>
    <property type="match status" value="1"/>
</dbReference>
<reference evidence="7 8" key="1">
    <citation type="journal article" date="2013" name="PLoS Genet.">
        <title>The genome and development-dependent transcriptomes of Pyronema confluens: a window into fungal evolution.</title>
        <authorList>
            <person name="Traeger S."/>
            <person name="Altegoer F."/>
            <person name="Freitag M."/>
            <person name="Gabaldon T."/>
            <person name="Kempken F."/>
            <person name="Kumar A."/>
            <person name="Marcet-Houben M."/>
            <person name="Poggeler S."/>
            <person name="Stajich J.E."/>
            <person name="Nowrousian M."/>
        </authorList>
    </citation>
    <scope>NUCLEOTIDE SEQUENCE [LARGE SCALE GENOMIC DNA]</scope>
    <source>
        <strain evidence="8">CBS 100304</strain>
        <tissue evidence="7">Vegetative mycelium</tissue>
    </source>
</reference>
<dbReference type="InterPro" id="IPR030456">
    <property type="entry name" value="TF_fork_head_CS_2"/>
</dbReference>
<dbReference type="InterPro" id="IPR050211">
    <property type="entry name" value="FOX_domain-containing"/>
</dbReference>
<feature type="region of interest" description="Disordered" evidence="5">
    <location>
        <begin position="1"/>
        <end position="96"/>
    </location>
</feature>
<dbReference type="OMA" id="PNDAGWQ"/>
<dbReference type="PANTHER" id="PTHR11829:SF343">
    <property type="entry name" value="FORK-HEAD DOMAIN-CONTAINING PROTEIN"/>
    <property type="match status" value="1"/>
</dbReference>
<evidence type="ECO:0000256" key="5">
    <source>
        <dbReference type="SAM" id="MobiDB-lite"/>
    </source>
</evidence>
<name>U4L6J1_PYROM</name>
<accession>U4L6J1</accession>
<feature type="compositionally biased region" description="Low complexity" evidence="5">
    <location>
        <begin position="36"/>
        <end position="62"/>
    </location>
</feature>
<feature type="domain" description="Fork-head" evidence="6">
    <location>
        <begin position="220"/>
        <end position="314"/>
    </location>
</feature>
<dbReference type="Pfam" id="PF00250">
    <property type="entry name" value="Forkhead"/>
    <property type="match status" value="1"/>
</dbReference>
<comment type="subcellular location">
    <subcellularLocation>
        <location evidence="1 4">Nucleus</location>
    </subcellularLocation>
</comment>
<dbReference type="eggNOG" id="KOG2294">
    <property type="taxonomic scope" value="Eukaryota"/>
</dbReference>
<evidence type="ECO:0000256" key="4">
    <source>
        <dbReference type="PROSITE-ProRule" id="PRU00089"/>
    </source>
</evidence>
<dbReference type="InterPro" id="IPR036390">
    <property type="entry name" value="WH_DNA-bd_sf"/>
</dbReference>
<dbReference type="AlphaFoldDB" id="U4L6J1"/>
<dbReference type="STRING" id="1076935.U4L6J1"/>
<evidence type="ECO:0000256" key="3">
    <source>
        <dbReference type="ARBA" id="ARBA00023242"/>
    </source>
</evidence>
<gene>
    <name evidence="7" type="ORF">PCON_11689</name>
</gene>
<dbReference type="OrthoDB" id="5954824at2759"/>
<feature type="compositionally biased region" description="Low complexity" evidence="5">
    <location>
        <begin position="325"/>
        <end position="345"/>
    </location>
</feature>
<dbReference type="PROSITE" id="PS00657">
    <property type="entry name" value="FORK_HEAD_1"/>
    <property type="match status" value="1"/>
</dbReference>
<organism evidence="7 8">
    <name type="scientific">Pyronema omphalodes (strain CBS 100304)</name>
    <name type="common">Pyronema confluens</name>
    <dbReference type="NCBI Taxonomy" id="1076935"/>
    <lineage>
        <taxon>Eukaryota</taxon>
        <taxon>Fungi</taxon>
        <taxon>Dikarya</taxon>
        <taxon>Ascomycota</taxon>
        <taxon>Pezizomycotina</taxon>
        <taxon>Pezizomycetes</taxon>
        <taxon>Pezizales</taxon>
        <taxon>Pyronemataceae</taxon>
        <taxon>Pyronema</taxon>
    </lineage>
</organism>
<dbReference type="GO" id="GO:0001228">
    <property type="term" value="F:DNA-binding transcription activator activity, RNA polymerase II-specific"/>
    <property type="evidence" value="ECO:0007669"/>
    <property type="project" value="UniProtKB-ARBA"/>
</dbReference>
<dbReference type="InterPro" id="IPR018122">
    <property type="entry name" value="TF_fork_head_CS_1"/>
</dbReference>
<dbReference type="PROSITE" id="PS50039">
    <property type="entry name" value="FORK_HEAD_3"/>
    <property type="match status" value="1"/>
</dbReference>
<dbReference type="SMART" id="SM00339">
    <property type="entry name" value="FH"/>
    <property type="match status" value="1"/>
</dbReference>
<dbReference type="PANTHER" id="PTHR11829">
    <property type="entry name" value="FORKHEAD BOX PROTEIN"/>
    <property type="match status" value="1"/>
</dbReference>
<feature type="compositionally biased region" description="Low complexity" evidence="5">
    <location>
        <begin position="556"/>
        <end position="565"/>
    </location>
</feature>
<feature type="region of interest" description="Disordered" evidence="5">
    <location>
        <begin position="325"/>
        <end position="456"/>
    </location>
</feature>
<dbReference type="Gene3D" id="1.10.10.10">
    <property type="entry name" value="Winged helix-like DNA-binding domain superfamily/Winged helix DNA-binding domain"/>
    <property type="match status" value="1"/>
</dbReference>